<evidence type="ECO:0000256" key="1">
    <source>
        <dbReference type="SAM" id="MobiDB-lite"/>
    </source>
</evidence>
<dbReference type="SUPFAM" id="SSF89796">
    <property type="entry name" value="CoA-transferase family III (CaiB/BaiF)"/>
    <property type="match status" value="1"/>
</dbReference>
<dbReference type="InterPro" id="IPR003673">
    <property type="entry name" value="CoA-Trfase_fam_III"/>
</dbReference>
<evidence type="ECO:0000313" key="2">
    <source>
        <dbReference type="EMBL" id="GAA1750529.1"/>
    </source>
</evidence>
<dbReference type="PANTHER" id="PTHR48228">
    <property type="entry name" value="SUCCINYL-COA--D-CITRAMALATE COA-TRANSFERASE"/>
    <property type="match status" value="1"/>
</dbReference>
<sequence length="375" mass="39434">MTGPLAGTRVIEIGGIGPTPFAGMLLADMGAEVIRVDRPGGGLPLPLPPEQDLANRGKAMVSLNLKHPDAIEALLCLVETADVVIEGFRPGVAERLGIGPDDCWHRRPSLVYGRMTGWGQDGLWSQRSGHDANYISVTGALHAIGPAGGGPSIPLNLLGDYGGGSTYLVMGVLAALLRARQDGTGEVVDAAIVDGVAHLMAGVHSFAAAGEWTDERESNFLDGGAPFYGVYRTSDDRHMVAAGIEPQFFTEMCELLDVRVPLESLADRRQWPSIRRLLEDAFGSRTQAHWSEVFADSDACVSPVLTIAESHADPHLVSRGTYVDGAPAPAPRFQRSGPVVPATPKRPGSDTRAVLDAAGLDADALIASGAAVQQA</sequence>
<dbReference type="Proteomes" id="UP001501057">
    <property type="component" value="Unassembled WGS sequence"/>
</dbReference>
<dbReference type="InterPro" id="IPR023606">
    <property type="entry name" value="CoA-Trfase_III_dom_1_sf"/>
</dbReference>
<dbReference type="Pfam" id="PF02515">
    <property type="entry name" value="CoA_transf_3"/>
    <property type="match status" value="1"/>
</dbReference>
<name>A0ABP4WDB7_9ACTN</name>
<dbReference type="PANTHER" id="PTHR48228:SF5">
    <property type="entry name" value="ALPHA-METHYLACYL-COA RACEMASE"/>
    <property type="match status" value="1"/>
</dbReference>
<comment type="caution">
    <text evidence="2">The sequence shown here is derived from an EMBL/GenBank/DDBJ whole genome shotgun (WGS) entry which is preliminary data.</text>
</comment>
<protein>
    <submittedName>
        <fullName evidence="2">CaiB/BaiF CoA-transferase family protein</fullName>
    </submittedName>
</protein>
<reference evidence="3" key="1">
    <citation type="journal article" date="2019" name="Int. J. Syst. Evol. Microbiol.">
        <title>The Global Catalogue of Microorganisms (GCM) 10K type strain sequencing project: providing services to taxonomists for standard genome sequencing and annotation.</title>
        <authorList>
            <consortium name="The Broad Institute Genomics Platform"/>
            <consortium name="The Broad Institute Genome Sequencing Center for Infectious Disease"/>
            <person name="Wu L."/>
            <person name="Ma J."/>
        </authorList>
    </citation>
    <scope>NUCLEOTIDE SEQUENCE [LARGE SCALE GENOMIC DNA]</scope>
    <source>
        <strain evidence="3">JCM 13518</strain>
    </source>
</reference>
<dbReference type="Gene3D" id="3.30.1540.10">
    <property type="entry name" value="formyl-coa transferase, domain 3"/>
    <property type="match status" value="1"/>
</dbReference>
<dbReference type="RefSeq" id="WP_344203627.1">
    <property type="nucleotide sequence ID" value="NZ_BAAAME010000005.1"/>
</dbReference>
<gene>
    <name evidence="2" type="ORF">GCM10009710_33050</name>
</gene>
<organism evidence="2 3">
    <name type="scientific">Aeromicrobium alkaliterrae</name>
    <dbReference type="NCBI Taxonomy" id="302168"/>
    <lineage>
        <taxon>Bacteria</taxon>
        <taxon>Bacillati</taxon>
        <taxon>Actinomycetota</taxon>
        <taxon>Actinomycetes</taxon>
        <taxon>Propionibacteriales</taxon>
        <taxon>Nocardioidaceae</taxon>
        <taxon>Aeromicrobium</taxon>
    </lineage>
</organism>
<dbReference type="InterPro" id="IPR050509">
    <property type="entry name" value="CoA-transferase_III"/>
</dbReference>
<accession>A0ABP4WDB7</accession>
<proteinExistence type="predicted"/>
<dbReference type="InterPro" id="IPR044855">
    <property type="entry name" value="CoA-Trfase_III_dom3_sf"/>
</dbReference>
<dbReference type="Gene3D" id="3.40.50.10540">
    <property type="entry name" value="Crotonobetainyl-coa:carnitine coa-transferase, domain 1"/>
    <property type="match status" value="1"/>
</dbReference>
<feature type="region of interest" description="Disordered" evidence="1">
    <location>
        <begin position="327"/>
        <end position="349"/>
    </location>
</feature>
<dbReference type="EMBL" id="BAAAME010000005">
    <property type="protein sequence ID" value="GAA1750529.1"/>
    <property type="molecule type" value="Genomic_DNA"/>
</dbReference>
<evidence type="ECO:0000313" key="3">
    <source>
        <dbReference type="Proteomes" id="UP001501057"/>
    </source>
</evidence>
<keyword evidence="3" id="KW-1185">Reference proteome</keyword>